<dbReference type="STRING" id="28377.ENSACAP00000001461"/>
<dbReference type="InterPro" id="IPR045371">
    <property type="entry name" value="ADAMTS_CR_3"/>
</dbReference>
<dbReference type="GO" id="GO:0031012">
    <property type="term" value="C:extracellular matrix"/>
    <property type="evidence" value="ECO:0000318"/>
    <property type="project" value="GO_Central"/>
</dbReference>
<evidence type="ECO:0000256" key="4">
    <source>
        <dbReference type="ARBA" id="ARBA00022670"/>
    </source>
</evidence>
<feature type="disulfide bond" evidence="17">
    <location>
        <begin position="554"/>
        <end position="565"/>
    </location>
</feature>
<dbReference type="PROSITE" id="PS50900">
    <property type="entry name" value="PLAC"/>
    <property type="match status" value="1"/>
</dbReference>
<protein>
    <submittedName>
        <fullName evidence="22">ADAM metallopeptidase with thrombospondin type 1 motif 19</fullName>
    </submittedName>
</protein>
<evidence type="ECO:0000256" key="9">
    <source>
        <dbReference type="ARBA" id="ARBA00022801"/>
    </source>
</evidence>
<reference evidence="22 23" key="1">
    <citation type="submission" date="2009-12" db="EMBL/GenBank/DDBJ databases">
        <title>The Genome Sequence of Anolis carolinensis (Green Anole Lizard).</title>
        <authorList>
            <consortium name="The Genome Sequencing Platform"/>
            <person name="Di Palma F."/>
            <person name="Alfoldi J."/>
            <person name="Heiman D."/>
            <person name="Young S."/>
            <person name="Grabherr M."/>
            <person name="Johnson J."/>
            <person name="Lander E.S."/>
            <person name="Lindblad-Toh K."/>
        </authorList>
    </citation>
    <scope>NUCLEOTIDE SEQUENCE [LARGE SCALE GENOMIC DNA]</scope>
    <source>
        <strain evidence="22 23">JBL SC #1</strain>
    </source>
</reference>
<dbReference type="Pfam" id="PF19236">
    <property type="entry name" value="ADAMTS_CR_3"/>
    <property type="match status" value="1"/>
</dbReference>
<comment type="caution">
    <text evidence="18">Lacks conserved residue(s) required for the propagation of feature annotation.</text>
</comment>
<dbReference type="InterPro" id="IPR010294">
    <property type="entry name" value="ADAMTS_spacer1"/>
</dbReference>
<evidence type="ECO:0000256" key="6">
    <source>
        <dbReference type="ARBA" id="ARBA00022723"/>
    </source>
</evidence>
<evidence type="ECO:0000256" key="14">
    <source>
        <dbReference type="ARBA" id="ARBA00023180"/>
    </source>
</evidence>
<dbReference type="Pfam" id="PF23178">
    <property type="entry name" value="ADAMTS_C"/>
    <property type="match status" value="1"/>
</dbReference>
<dbReference type="HOGENOM" id="CLU_000660_8_1_1"/>
<evidence type="ECO:0000313" key="22">
    <source>
        <dbReference type="Ensembl" id="ENSACAP00000001461.3"/>
    </source>
</evidence>
<dbReference type="GO" id="GO:0006508">
    <property type="term" value="P:proteolysis"/>
    <property type="evidence" value="ECO:0000318"/>
    <property type="project" value="GO_Central"/>
</dbReference>
<feature type="binding site" evidence="16">
    <location>
        <position position="480"/>
    </location>
    <ligand>
        <name>Ca(2+)</name>
        <dbReference type="ChEBI" id="CHEBI:29108"/>
        <label>1</label>
    </ligand>
</feature>
<dbReference type="Pfam" id="PF00090">
    <property type="entry name" value="TSP_1"/>
    <property type="match status" value="1"/>
</dbReference>
<keyword evidence="3" id="KW-0272">Extracellular matrix</keyword>
<feature type="chain" id="PRO_5032300347" evidence="19">
    <location>
        <begin position="29"/>
        <end position="1143"/>
    </location>
</feature>
<keyword evidence="13 17" id="KW-1015">Disulfide bond</keyword>
<keyword evidence="2" id="KW-0964">Secreted</keyword>
<dbReference type="SMART" id="SM00209">
    <property type="entry name" value="TSP1"/>
    <property type="match status" value="5"/>
</dbReference>
<dbReference type="InterPro" id="IPR041645">
    <property type="entry name" value="ADAMTS_CR_2"/>
</dbReference>
<dbReference type="SUPFAM" id="SSF82895">
    <property type="entry name" value="TSP-1 type 1 repeat"/>
    <property type="match status" value="5"/>
</dbReference>
<keyword evidence="6 16" id="KW-0479">Metal-binding</keyword>
<dbReference type="Gene3D" id="2.20.100.10">
    <property type="entry name" value="Thrombospondin type-1 (TSP1) repeat"/>
    <property type="match status" value="5"/>
</dbReference>
<dbReference type="FunFam" id="2.20.100.10:FF:000005">
    <property type="entry name" value="ADAM metallopeptidase with thrombospondin type 1 motif 9"/>
    <property type="match status" value="1"/>
</dbReference>
<feature type="disulfide bond" evidence="17">
    <location>
        <begin position="520"/>
        <end position="541"/>
    </location>
</feature>
<feature type="binding site" evidence="16">
    <location>
        <position position="375"/>
    </location>
    <ligand>
        <name>Ca(2+)</name>
        <dbReference type="ChEBI" id="CHEBI:29108"/>
        <label>2</label>
    </ligand>
</feature>
<dbReference type="Pfam" id="PF05986">
    <property type="entry name" value="ADAMTS_spacer1"/>
    <property type="match status" value="1"/>
</dbReference>
<feature type="disulfide bond" evidence="17 18">
    <location>
        <begin position="400"/>
        <end position="480"/>
    </location>
</feature>
<feature type="disulfide bond" evidence="17">
    <location>
        <begin position="589"/>
        <end position="621"/>
    </location>
</feature>
<reference evidence="22" key="2">
    <citation type="submission" date="2025-08" db="UniProtKB">
        <authorList>
            <consortium name="Ensembl"/>
        </authorList>
    </citation>
    <scope>IDENTIFICATION</scope>
</reference>
<organism evidence="22 23">
    <name type="scientific">Anolis carolinensis</name>
    <name type="common">Green anole</name>
    <name type="synonym">American chameleon</name>
    <dbReference type="NCBI Taxonomy" id="28377"/>
    <lineage>
        <taxon>Eukaryota</taxon>
        <taxon>Metazoa</taxon>
        <taxon>Chordata</taxon>
        <taxon>Craniata</taxon>
        <taxon>Vertebrata</taxon>
        <taxon>Euteleostomi</taxon>
        <taxon>Lepidosauria</taxon>
        <taxon>Squamata</taxon>
        <taxon>Bifurcata</taxon>
        <taxon>Unidentata</taxon>
        <taxon>Episquamata</taxon>
        <taxon>Toxicofera</taxon>
        <taxon>Iguania</taxon>
        <taxon>Dactyloidae</taxon>
        <taxon>Anolis</taxon>
    </lineage>
</organism>
<feature type="disulfide bond" evidence="17">
    <location>
        <begin position="439"/>
        <end position="464"/>
    </location>
</feature>
<keyword evidence="7 19" id="KW-0732">Signal</keyword>
<accession>G1K9K2</accession>
<feature type="disulfide bond" evidence="17">
    <location>
        <begin position="381"/>
        <end position="388"/>
    </location>
</feature>
<evidence type="ECO:0000256" key="5">
    <source>
        <dbReference type="ARBA" id="ARBA00022685"/>
    </source>
</evidence>
<dbReference type="PROSITE" id="PS50215">
    <property type="entry name" value="ADAM_MEPRO"/>
    <property type="match status" value="1"/>
</dbReference>
<evidence type="ECO:0000256" key="8">
    <source>
        <dbReference type="ARBA" id="ARBA00022737"/>
    </source>
</evidence>
<dbReference type="InterPro" id="IPR013273">
    <property type="entry name" value="ADAMTS/ADAMTS-like"/>
</dbReference>
<dbReference type="eggNOG" id="KOG3538">
    <property type="taxonomic scope" value="Eukaryota"/>
</dbReference>
<dbReference type="Pfam" id="PF01421">
    <property type="entry name" value="Reprolysin"/>
    <property type="match status" value="1"/>
</dbReference>
<sequence length="1143" mass="128880">NPHVLDKLFCMHCFVFLVGLQLLGDSEEWEIVYPALWSRDQQEPIGGSGAGGSCSPDGNCGNNSSNISATSASTQVVGSSREVRSVSFSSSRQFQLVGETSEDEVSEDEYESQEFYHWSQGSNATSQLPPPPPLSSSPEDEVLLRIPAFAQELYLLLKRDSRFLAPGFAVEERLKSERRSLPYSAKTHTERSCYYSGSVLHHPGSFASFSTCGGLMGFLQMNDDFIFIEPLNHTLAVTGHAHRVYRRKRSIHERATENPTSHSQYCGVLTEKRRAKGQKGTESGRGKRYSYKLPQEYNVETVVVADPAMVSYHGADAARRFILTILNMVFNLFQHKSLGVQVSLRVTKLVLLHETPVRKYCICLFHIFFSFFPSDFRKDFCVHKDEPCDTVGIAYLNGMCSEKRKCIIAEDNGLNLAFTIAHEMGHNMGINHDNDHPSCADGLHIMSGEWIKGQNLGDVSWSRCSREDLERFLRSKASNCLRQTNPQSINSVIIPSKVPGMTYTSDEQCQILFGPTASFCQEMQHVICTGLWCKVEGEKECKTKLDPPMDGTDCDTGKWCKAGECTSKMSFPGHMEAEWSTWSTCSRTCNTGISSRQRRFHDGGECHGTRIQYKICENPSCPPGVPAFRDWQCQVFSVRPSYQKHVQQWQAVIDEEKPCALFCSPNGKDQPILVTEKVMDGTSCGHQELDICANGRCQKFGCDGILGSLTWEDHCGVCNGDGKSCRVVKGDFNHTRGAGYVEALVIPAGARRIKVVEEKPAHSYLALRDTGKQSINSDWKIEHSGTFNIAGTTVQYVRRGLWEKISAKGPTTSPLHLLVLLFQDQNYGLHYEYTIPLDPIPENQSSKVSEPLFMWTHSGWEDCDAVCGGGERKTTVSCTKIMNKNISFVDNRKCKYLTKPEPQVRKCNEQPCQTRWMMTEWTPCSRTCGKGTQNRQVACTQQLRNGTMIRARERDCVNPKPNAAQRCEGQDCMTVWEAGVWSECSVKCGKGVRHRTVRCTNPRKKCVLSTRPREAEDCEDYSKCYVWRMGDWSKCSITCGKGMQSRVIQCMHKITGRHGNECFSSEKPAAYRPCHLQPCNEKINVNTITSPRLAALTFKCLGDQWPVYCRVIREKNLCQDMRWYQRCCETCRDFYAQKMQQRS</sequence>
<name>G1K9K2_ANOCA</name>
<dbReference type="SUPFAM" id="SSF55486">
    <property type="entry name" value="Metalloproteases ('zincins'), catalytic domain"/>
    <property type="match status" value="1"/>
</dbReference>
<dbReference type="InterPro" id="IPR001590">
    <property type="entry name" value="Peptidase_M12B"/>
</dbReference>
<feature type="domain" description="Peptidase M12B" evidence="20">
    <location>
        <begin position="297"/>
        <end position="485"/>
    </location>
</feature>
<evidence type="ECO:0000256" key="15">
    <source>
        <dbReference type="PIRSR" id="PIRSR613273-1"/>
    </source>
</evidence>
<feature type="binding site" evidence="16 18">
    <location>
        <position position="426"/>
    </location>
    <ligand>
        <name>Zn(2+)</name>
        <dbReference type="ChEBI" id="CHEBI:29105"/>
        <note>catalytic</note>
    </ligand>
</feature>
<feature type="binding site" evidence="16 18">
    <location>
        <position position="432"/>
    </location>
    <ligand>
        <name>Zn(2+)</name>
        <dbReference type="ChEBI" id="CHEBI:29105"/>
        <note>catalytic</note>
    </ligand>
</feature>
<feature type="binding site" evidence="16">
    <location>
        <position position="375"/>
    </location>
    <ligand>
        <name>Ca(2+)</name>
        <dbReference type="ChEBI" id="CHEBI:29108"/>
        <label>1</label>
    </ligand>
</feature>
<keyword evidence="23" id="KW-1185">Reference proteome</keyword>
<dbReference type="Gene3D" id="3.40.390.10">
    <property type="entry name" value="Collagenase (Catalytic Domain)"/>
    <property type="match status" value="2"/>
</dbReference>
<dbReference type="GeneTree" id="ENSGT00940000161018"/>
<evidence type="ECO:0000256" key="2">
    <source>
        <dbReference type="ARBA" id="ARBA00022525"/>
    </source>
</evidence>
<dbReference type="Ensembl" id="ENSACAT00000001497.4">
    <property type="protein sequence ID" value="ENSACAP00000001461.3"/>
    <property type="gene ID" value="ENSACAG00000001491.4"/>
</dbReference>
<dbReference type="InterPro" id="IPR050439">
    <property type="entry name" value="ADAMTS_ADAMTS-like"/>
</dbReference>
<feature type="binding site" evidence="16">
    <location>
        <position position="300"/>
    </location>
    <ligand>
        <name>Ca(2+)</name>
        <dbReference type="ChEBI" id="CHEBI:29108"/>
        <label>2</label>
    </ligand>
</feature>
<dbReference type="GO" id="GO:0046872">
    <property type="term" value="F:metal ion binding"/>
    <property type="evidence" value="ECO:0007669"/>
    <property type="project" value="UniProtKB-KW"/>
</dbReference>
<evidence type="ECO:0000256" key="19">
    <source>
        <dbReference type="SAM" id="SignalP"/>
    </source>
</evidence>
<dbReference type="FunFam" id="2.60.120.830:FF:000001">
    <property type="entry name" value="A disintegrin and metalloproteinase with thrombospondin motifs 1"/>
    <property type="match status" value="1"/>
</dbReference>
<feature type="signal peptide" evidence="19">
    <location>
        <begin position="1"/>
        <end position="28"/>
    </location>
</feature>
<dbReference type="GO" id="GO:0004222">
    <property type="term" value="F:metalloendopeptidase activity"/>
    <property type="evidence" value="ECO:0000318"/>
    <property type="project" value="GO_Central"/>
</dbReference>
<evidence type="ECO:0000256" key="1">
    <source>
        <dbReference type="ARBA" id="ARBA00004498"/>
    </source>
</evidence>
<keyword evidence="10 16" id="KW-0862">Zinc</keyword>
<dbReference type="MEROPS" id="M12.029"/>
<dbReference type="InParanoid" id="G1K9K2"/>
<dbReference type="Gene3D" id="3.40.1620.60">
    <property type="match status" value="2"/>
</dbReference>
<dbReference type="PRINTS" id="PR01857">
    <property type="entry name" value="ADAMTSFAMILY"/>
</dbReference>
<feature type="disulfide bond" evidence="17">
    <location>
        <begin position="528"/>
        <end position="560"/>
    </location>
</feature>
<feature type="disulfide bond" evidence="17">
    <location>
        <begin position="509"/>
        <end position="533"/>
    </location>
</feature>
<dbReference type="Gene3D" id="2.60.120.830">
    <property type="match status" value="1"/>
</dbReference>
<keyword evidence="14" id="KW-0325">Glycoprotein</keyword>
<comment type="subcellular location">
    <subcellularLocation>
        <location evidence="1">Secreted</location>
        <location evidence="1">Extracellular space</location>
        <location evidence="1">Extracellular matrix</location>
    </subcellularLocation>
</comment>
<dbReference type="PROSITE" id="PS50092">
    <property type="entry name" value="TSP1"/>
    <property type="match status" value="5"/>
</dbReference>
<comment type="cofactor">
    <cofactor evidence="16">
        <name>Zn(2+)</name>
        <dbReference type="ChEBI" id="CHEBI:29105"/>
    </cofactor>
    <text evidence="16">Binds 1 zinc ion per subunit.</text>
</comment>
<dbReference type="Pfam" id="PF01562">
    <property type="entry name" value="Pep_M12B_propep"/>
    <property type="match status" value="1"/>
</dbReference>
<dbReference type="InterPro" id="IPR056270">
    <property type="entry name" value="ADAMTS17/19_C"/>
</dbReference>
<keyword evidence="9" id="KW-0378">Hydrolase</keyword>
<dbReference type="InterPro" id="IPR036383">
    <property type="entry name" value="TSP1_rpt_sf"/>
</dbReference>
<feature type="binding site" evidence="16 18">
    <location>
        <position position="422"/>
    </location>
    <ligand>
        <name>Zn(2+)</name>
        <dbReference type="ChEBI" id="CHEBI:29105"/>
        <note>catalytic</note>
    </ligand>
</feature>
<evidence type="ECO:0000259" key="21">
    <source>
        <dbReference type="PROSITE" id="PS50900"/>
    </source>
</evidence>
<gene>
    <name evidence="22" type="primary">ADAMTS19</name>
</gene>
<evidence type="ECO:0000256" key="7">
    <source>
        <dbReference type="ARBA" id="ARBA00022729"/>
    </source>
</evidence>
<dbReference type="InterPro" id="IPR024079">
    <property type="entry name" value="MetalloPept_cat_dom_sf"/>
</dbReference>
<dbReference type="InterPro" id="IPR000884">
    <property type="entry name" value="TSP1_rpt"/>
</dbReference>
<feature type="disulfide bond" evidence="17">
    <location>
        <begin position="363"/>
        <end position="406"/>
    </location>
</feature>
<evidence type="ECO:0000256" key="13">
    <source>
        <dbReference type="ARBA" id="ARBA00023157"/>
    </source>
</evidence>
<dbReference type="PANTHER" id="PTHR13723:SF197">
    <property type="entry name" value="A DISINTEGRIN AND METALLOPROTEINASE WITH THROMBOSPONDIN MOTIFS 19"/>
    <property type="match status" value="1"/>
</dbReference>
<feature type="disulfide bond" evidence="17">
    <location>
        <begin position="585"/>
        <end position="616"/>
    </location>
</feature>
<proteinExistence type="predicted"/>
<feature type="domain" description="PLAC" evidence="21">
    <location>
        <begin position="1096"/>
        <end position="1135"/>
    </location>
</feature>
<evidence type="ECO:0000256" key="12">
    <source>
        <dbReference type="ARBA" id="ARBA00023145"/>
    </source>
</evidence>
<dbReference type="InterPro" id="IPR006586">
    <property type="entry name" value="ADAM_Cys-rich"/>
</dbReference>
<dbReference type="AlphaFoldDB" id="G1K9K2"/>
<evidence type="ECO:0000256" key="10">
    <source>
        <dbReference type="ARBA" id="ARBA00022833"/>
    </source>
</evidence>
<evidence type="ECO:0000256" key="17">
    <source>
        <dbReference type="PIRSR" id="PIRSR613273-3"/>
    </source>
</evidence>
<evidence type="ECO:0000313" key="23">
    <source>
        <dbReference type="Proteomes" id="UP000001646"/>
    </source>
</evidence>
<keyword evidence="4" id="KW-0645">Protease</keyword>
<evidence type="ECO:0000256" key="11">
    <source>
        <dbReference type="ARBA" id="ARBA00023049"/>
    </source>
</evidence>
<dbReference type="InterPro" id="IPR010909">
    <property type="entry name" value="PLAC"/>
</dbReference>
<reference evidence="22" key="3">
    <citation type="submission" date="2025-09" db="UniProtKB">
        <authorList>
            <consortium name="Ensembl"/>
        </authorList>
    </citation>
    <scope>IDENTIFICATION</scope>
</reference>
<dbReference type="PANTHER" id="PTHR13723">
    <property type="entry name" value="ADAMTS A DISINTEGRIN AND METALLOPROTEASE WITH THROMBOSPONDIN MOTIFS PROTEASE"/>
    <property type="match status" value="1"/>
</dbReference>
<keyword evidence="8" id="KW-0677">Repeat</keyword>
<evidence type="ECO:0000256" key="3">
    <source>
        <dbReference type="ARBA" id="ARBA00022530"/>
    </source>
</evidence>
<keyword evidence="12" id="KW-0865">Zymogen</keyword>
<dbReference type="Proteomes" id="UP000001646">
    <property type="component" value="Chromosome 2"/>
</dbReference>
<dbReference type="Bgee" id="ENSACAG00000001491">
    <property type="expression patterns" value="Expressed in hemipenis and 9 other cell types or tissues"/>
</dbReference>
<dbReference type="Pfam" id="PF19030">
    <property type="entry name" value="TSP1_ADAMTS"/>
    <property type="match status" value="4"/>
</dbReference>
<evidence type="ECO:0000256" key="16">
    <source>
        <dbReference type="PIRSR" id="PIRSR613273-2"/>
    </source>
</evidence>
<keyword evidence="5" id="KW-0165">Cleavage on pair of basic residues</keyword>
<feature type="binding site" evidence="16">
    <location>
        <position position="300"/>
    </location>
    <ligand>
        <name>Ca(2+)</name>
        <dbReference type="ChEBI" id="CHEBI:29108"/>
        <label>1</label>
    </ligand>
</feature>
<dbReference type="GO" id="GO:0030199">
    <property type="term" value="P:collagen fibril organization"/>
    <property type="evidence" value="ECO:0007669"/>
    <property type="project" value="Ensembl"/>
</dbReference>
<keyword evidence="16" id="KW-0106">Calcium</keyword>
<keyword evidence="11" id="KW-0482">Metalloprotease</keyword>
<dbReference type="SMART" id="SM00608">
    <property type="entry name" value="ACR"/>
    <property type="match status" value="1"/>
</dbReference>
<dbReference type="GO" id="GO:0003180">
    <property type="term" value="P:aortic valve morphogenesis"/>
    <property type="evidence" value="ECO:0007669"/>
    <property type="project" value="Ensembl"/>
</dbReference>
<dbReference type="GO" id="GO:0030198">
    <property type="term" value="P:extracellular matrix organization"/>
    <property type="evidence" value="ECO:0000318"/>
    <property type="project" value="GO_Central"/>
</dbReference>
<evidence type="ECO:0000259" key="20">
    <source>
        <dbReference type="PROSITE" id="PS50215"/>
    </source>
</evidence>
<evidence type="ECO:0000256" key="18">
    <source>
        <dbReference type="PROSITE-ProRule" id="PRU00276"/>
    </source>
</evidence>
<dbReference type="Pfam" id="PF17771">
    <property type="entry name" value="ADAMTS_CR_2"/>
    <property type="match status" value="1"/>
</dbReference>
<feature type="active site" evidence="15 18">
    <location>
        <position position="423"/>
    </location>
</feature>
<dbReference type="InterPro" id="IPR002870">
    <property type="entry name" value="Peptidase_M12B_N"/>
</dbReference>